<dbReference type="PATRIC" id="fig|237258.4.peg.2211"/>
<dbReference type="PANTHER" id="PTHR34322:SF2">
    <property type="entry name" value="TRANSPOSASE IS200-LIKE DOMAIN-CONTAINING PROTEIN"/>
    <property type="match status" value="1"/>
</dbReference>
<name>A0A1E5UHU6_9FLAO</name>
<dbReference type="InterPro" id="IPR002686">
    <property type="entry name" value="Transposase_17"/>
</dbReference>
<evidence type="ECO:0000259" key="1">
    <source>
        <dbReference type="SMART" id="SM01321"/>
    </source>
</evidence>
<protein>
    <submittedName>
        <fullName evidence="2">Transposase IS200 like family protein</fullName>
    </submittedName>
</protein>
<dbReference type="KEGG" id="cnr:EB819_06645"/>
<gene>
    <name evidence="2" type="ORF">BHF72_1206</name>
</gene>
<dbReference type="GO" id="GO:0006313">
    <property type="term" value="P:DNA transposition"/>
    <property type="evidence" value="ECO:0007669"/>
    <property type="project" value="InterPro"/>
</dbReference>
<organism evidence="2 3">
    <name type="scientific">Cloacibacterium normanense</name>
    <dbReference type="NCBI Taxonomy" id="237258"/>
    <lineage>
        <taxon>Bacteria</taxon>
        <taxon>Pseudomonadati</taxon>
        <taxon>Bacteroidota</taxon>
        <taxon>Flavobacteriia</taxon>
        <taxon>Flavobacteriales</taxon>
        <taxon>Weeksellaceae</taxon>
    </lineage>
</organism>
<dbReference type="OrthoDB" id="9788881at2"/>
<evidence type="ECO:0000313" key="2">
    <source>
        <dbReference type="EMBL" id="OEL12451.1"/>
    </source>
</evidence>
<dbReference type="GO" id="GO:0003677">
    <property type="term" value="F:DNA binding"/>
    <property type="evidence" value="ECO:0007669"/>
    <property type="project" value="InterPro"/>
</dbReference>
<dbReference type="PANTHER" id="PTHR34322">
    <property type="entry name" value="TRANSPOSASE, Y1_TNP DOMAIN-CONTAINING"/>
    <property type="match status" value="1"/>
</dbReference>
<keyword evidence="3" id="KW-1185">Reference proteome</keyword>
<accession>A0A1E5UHU6</accession>
<dbReference type="SMART" id="SM01321">
    <property type="entry name" value="Y1_Tnp"/>
    <property type="match status" value="1"/>
</dbReference>
<dbReference type="EMBL" id="MKGI01000005">
    <property type="protein sequence ID" value="OEL12451.1"/>
    <property type="molecule type" value="Genomic_DNA"/>
</dbReference>
<dbReference type="AlphaFoldDB" id="A0A1E5UHU6"/>
<sequence length="200" mass="24267">MEIRRDHLEPEFFYHIYNRGINSEDVYKNKDNYLYFLKKAKEFLLPVADIYAYCLMKNHFHLLVRIKPEVELKTFFDSQNKNTKIRTEGIHALHSIVSKQFAKLMSSYTQGFNKYYNRHGSLFETPFKRIRITDEVYLRNCIIYIHQNSLDINEQLEKYDFSSYKIILSNSKTELKREEVISYFENIDNFKFCHQRIVEI</sequence>
<dbReference type="RefSeq" id="WP_069796756.1">
    <property type="nucleotide sequence ID" value="NZ_CP034157.1"/>
</dbReference>
<reference evidence="2 3" key="1">
    <citation type="submission" date="2016-09" db="EMBL/GenBank/DDBJ databases">
        <authorList>
            <person name="Capua I."/>
            <person name="De Benedictis P."/>
            <person name="Joannis T."/>
            <person name="Lombin L.H."/>
            <person name="Cattoli G."/>
        </authorList>
    </citation>
    <scope>NUCLEOTIDE SEQUENCE [LARGE SCALE GENOMIC DNA]</scope>
    <source>
        <strain evidence="2 3">NRS-1</strain>
    </source>
</reference>
<feature type="domain" description="Transposase IS200-like" evidence="1">
    <location>
        <begin position="9"/>
        <end position="148"/>
    </location>
</feature>
<proteinExistence type="predicted"/>
<dbReference type="InterPro" id="IPR036515">
    <property type="entry name" value="Transposase_17_sf"/>
</dbReference>
<dbReference type="GO" id="GO:0004803">
    <property type="term" value="F:transposase activity"/>
    <property type="evidence" value="ECO:0007669"/>
    <property type="project" value="InterPro"/>
</dbReference>
<dbReference type="Proteomes" id="UP000095601">
    <property type="component" value="Unassembled WGS sequence"/>
</dbReference>
<evidence type="ECO:0000313" key="3">
    <source>
        <dbReference type="Proteomes" id="UP000095601"/>
    </source>
</evidence>
<dbReference type="Gene3D" id="3.30.70.1290">
    <property type="entry name" value="Transposase IS200-like"/>
    <property type="match status" value="1"/>
</dbReference>
<dbReference type="SUPFAM" id="SSF143422">
    <property type="entry name" value="Transposase IS200-like"/>
    <property type="match status" value="1"/>
</dbReference>
<comment type="caution">
    <text evidence="2">The sequence shown here is derived from an EMBL/GenBank/DDBJ whole genome shotgun (WGS) entry which is preliminary data.</text>
</comment>